<sequence length="223" mass="23650">MYGEIVVSDDGHAGGRDAFALAEVLRGPDTTVVFAHELVAHQTAAALHALAAARGTDLLIVGSRHHGPWRFGDHARAAMRDAPCQVAVTPHGYAERERTGIHSIGIGHTDTPAGRQVLDVARELAWELGAEVHAARVVWPSNWQTLESGSGWRAVAAARRMAEIPGVHGVAIEGDVERALARFALTVDLLVVGAHHHGAVRRFMRGDVAASLTAHAACPLLVV</sequence>
<keyword evidence="4" id="KW-1185">Reference proteome</keyword>
<organism evidence="3 4">
    <name type="scientific">Solirubrobacter ginsenosidimutans</name>
    <dbReference type="NCBI Taxonomy" id="490573"/>
    <lineage>
        <taxon>Bacteria</taxon>
        <taxon>Bacillati</taxon>
        <taxon>Actinomycetota</taxon>
        <taxon>Thermoleophilia</taxon>
        <taxon>Solirubrobacterales</taxon>
        <taxon>Solirubrobacteraceae</taxon>
        <taxon>Solirubrobacter</taxon>
    </lineage>
</organism>
<dbReference type="Proteomes" id="UP001149140">
    <property type="component" value="Unassembled WGS sequence"/>
</dbReference>
<dbReference type="SUPFAM" id="SSF52402">
    <property type="entry name" value="Adenine nucleotide alpha hydrolases-like"/>
    <property type="match status" value="2"/>
</dbReference>
<proteinExistence type="inferred from homology"/>
<gene>
    <name evidence="3" type="ORF">OM076_06625</name>
</gene>
<comment type="similarity">
    <text evidence="1">Belongs to the universal stress protein A family.</text>
</comment>
<dbReference type="PANTHER" id="PTHR46268">
    <property type="entry name" value="STRESS RESPONSE PROTEIN NHAX"/>
    <property type="match status" value="1"/>
</dbReference>
<feature type="domain" description="UspA" evidence="2">
    <location>
        <begin position="31"/>
        <end position="90"/>
    </location>
</feature>
<dbReference type="PANTHER" id="PTHR46268:SF6">
    <property type="entry name" value="UNIVERSAL STRESS PROTEIN UP12"/>
    <property type="match status" value="1"/>
</dbReference>
<accession>A0A9X3S3U1</accession>
<dbReference type="CDD" id="cd00293">
    <property type="entry name" value="USP-like"/>
    <property type="match status" value="1"/>
</dbReference>
<evidence type="ECO:0000256" key="1">
    <source>
        <dbReference type="ARBA" id="ARBA00008791"/>
    </source>
</evidence>
<dbReference type="InterPro" id="IPR006016">
    <property type="entry name" value="UspA"/>
</dbReference>
<reference evidence="3" key="1">
    <citation type="submission" date="2022-10" db="EMBL/GenBank/DDBJ databases">
        <title>The WGS of Solirubrobacter ginsenosidimutans DSM 21036.</title>
        <authorList>
            <person name="Jiang Z."/>
        </authorList>
    </citation>
    <scope>NUCLEOTIDE SEQUENCE</scope>
    <source>
        <strain evidence="3">DSM 21036</strain>
    </source>
</reference>
<evidence type="ECO:0000313" key="3">
    <source>
        <dbReference type="EMBL" id="MDA0159928.1"/>
    </source>
</evidence>
<dbReference type="AlphaFoldDB" id="A0A9X3S3U1"/>
<dbReference type="RefSeq" id="WP_270038690.1">
    <property type="nucleotide sequence ID" value="NZ_JAPDOD010000003.1"/>
</dbReference>
<evidence type="ECO:0000313" key="4">
    <source>
        <dbReference type="Proteomes" id="UP001149140"/>
    </source>
</evidence>
<protein>
    <submittedName>
        <fullName evidence="3">Universal stress protein</fullName>
    </submittedName>
</protein>
<dbReference type="PRINTS" id="PR01438">
    <property type="entry name" value="UNVRSLSTRESS"/>
</dbReference>
<dbReference type="Gene3D" id="3.40.50.12370">
    <property type="match status" value="1"/>
</dbReference>
<evidence type="ECO:0000259" key="2">
    <source>
        <dbReference type="Pfam" id="PF00582"/>
    </source>
</evidence>
<dbReference type="InterPro" id="IPR006015">
    <property type="entry name" value="Universal_stress_UspA"/>
</dbReference>
<comment type="caution">
    <text evidence="3">The sequence shown here is derived from an EMBL/GenBank/DDBJ whole genome shotgun (WGS) entry which is preliminary data.</text>
</comment>
<name>A0A9X3S3U1_9ACTN</name>
<feature type="domain" description="UspA" evidence="2">
    <location>
        <begin position="103"/>
        <end position="223"/>
    </location>
</feature>
<dbReference type="Pfam" id="PF00582">
    <property type="entry name" value="Usp"/>
    <property type="match status" value="2"/>
</dbReference>
<dbReference type="EMBL" id="JAPDOD010000003">
    <property type="protein sequence ID" value="MDA0159928.1"/>
    <property type="molecule type" value="Genomic_DNA"/>
</dbReference>